<dbReference type="InterPro" id="IPR044946">
    <property type="entry name" value="Restrct_endonuc_typeI_TRD_sf"/>
</dbReference>
<keyword evidence="4" id="KW-1185">Reference proteome</keyword>
<reference evidence="3" key="1">
    <citation type="submission" date="2022-04" db="EMBL/GenBank/DDBJ databases">
        <title>Whole genome sequence of Sphaerotilus sp. FB-5.</title>
        <authorList>
            <person name="Takeda M."/>
            <person name="Narihara S."/>
            <person name="Akimoto M."/>
            <person name="Akimoto R."/>
            <person name="Nishiyashiki S."/>
            <person name="Murakami T."/>
        </authorList>
    </citation>
    <scope>NUCLEOTIDE SEQUENCE</scope>
    <source>
        <strain evidence="3">FB-5</strain>
    </source>
</reference>
<name>A0ABM7YNM7_9BURK</name>
<evidence type="ECO:0008006" key="5">
    <source>
        <dbReference type="Google" id="ProtNLM"/>
    </source>
</evidence>
<evidence type="ECO:0000256" key="1">
    <source>
        <dbReference type="ARBA" id="ARBA00022747"/>
    </source>
</evidence>
<evidence type="ECO:0000313" key="4">
    <source>
        <dbReference type="Proteomes" id="UP001057498"/>
    </source>
</evidence>
<evidence type="ECO:0000313" key="3">
    <source>
        <dbReference type="EMBL" id="BDI06094.1"/>
    </source>
</evidence>
<sequence>MHGADAGTKRLFEIKPGDLVFSNVFAWEGAIAVASPDDNGRYGSHRFITCVVDPSRACAEYLKFYLTASEDGRAQVLQASPGGAGRNRTLGVEKLGRIAVPLPPLDVQHALIARIMQLTEKTRQVEAHLDAVERDAERLIRSYIFHPQGAQPTKHRMSELVSQRQPDVAVDGTAQYRFAGVYSFGRGVFPSAVKMGSEFAYERLSTVRTGDFIYPKLMAWEGALGVVPAECDGMVVSPEFPVFTVNTEAVLPEVLDIYFRTPDVWPALAEISGGTNARRRRLQPSTFLSYEMPVPSMAKQLELRAIYQHTQALKAKHAAIRQANSALLPATLERVFGTSIKE</sequence>
<dbReference type="InterPro" id="IPR051212">
    <property type="entry name" value="Type-I_RE_S_subunit"/>
</dbReference>
<keyword evidence="1" id="KW-0680">Restriction system</keyword>
<accession>A0ABM7YNM7</accession>
<dbReference type="PANTHER" id="PTHR43140">
    <property type="entry name" value="TYPE-1 RESTRICTION ENZYME ECOKI SPECIFICITY PROTEIN"/>
    <property type="match status" value="1"/>
</dbReference>
<dbReference type="SUPFAM" id="SSF116734">
    <property type="entry name" value="DNA methylase specificity domain"/>
    <property type="match status" value="2"/>
</dbReference>
<evidence type="ECO:0000256" key="2">
    <source>
        <dbReference type="ARBA" id="ARBA00023125"/>
    </source>
</evidence>
<keyword evidence="2" id="KW-0238">DNA-binding</keyword>
<dbReference type="EMBL" id="AP025730">
    <property type="protein sequence ID" value="BDI06094.1"/>
    <property type="molecule type" value="Genomic_DNA"/>
</dbReference>
<dbReference type="PANTHER" id="PTHR43140:SF1">
    <property type="entry name" value="TYPE I RESTRICTION ENZYME ECOKI SPECIFICITY SUBUNIT"/>
    <property type="match status" value="1"/>
</dbReference>
<dbReference type="Gene3D" id="3.90.220.20">
    <property type="entry name" value="DNA methylase specificity domains"/>
    <property type="match status" value="2"/>
</dbReference>
<proteinExistence type="predicted"/>
<gene>
    <name evidence="3" type="ORF">CATMQ487_30640</name>
</gene>
<protein>
    <recommendedName>
        <fullName evidence="5">Restriction endonuclease subunit S</fullName>
    </recommendedName>
</protein>
<dbReference type="Proteomes" id="UP001057498">
    <property type="component" value="Chromosome"/>
</dbReference>
<organism evidence="3 4">
    <name type="scientific">Sphaerotilus microaerophilus</name>
    <dbReference type="NCBI Taxonomy" id="2914710"/>
    <lineage>
        <taxon>Bacteria</taxon>
        <taxon>Pseudomonadati</taxon>
        <taxon>Pseudomonadota</taxon>
        <taxon>Betaproteobacteria</taxon>
        <taxon>Burkholderiales</taxon>
        <taxon>Sphaerotilaceae</taxon>
        <taxon>Sphaerotilus</taxon>
    </lineage>
</organism>